<dbReference type="PANTHER" id="PTHR37804:SF1">
    <property type="entry name" value="CDAA REGULATORY PROTEIN CDAR"/>
    <property type="match status" value="1"/>
</dbReference>
<keyword evidence="1" id="KW-0812">Transmembrane</keyword>
<reference evidence="2" key="1">
    <citation type="journal article" date="2020" name="mSystems">
        <title>Genome- and Community-Level Interaction Insights into Carbon Utilization and Element Cycling Functions of Hydrothermarchaeota in Hydrothermal Sediment.</title>
        <authorList>
            <person name="Zhou Z."/>
            <person name="Liu Y."/>
            <person name="Xu W."/>
            <person name="Pan J."/>
            <person name="Luo Z.H."/>
            <person name="Li M."/>
        </authorList>
    </citation>
    <scope>NUCLEOTIDE SEQUENCE [LARGE SCALE GENOMIC DNA]</scope>
    <source>
        <strain evidence="2">SpSt-774</strain>
    </source>
</reference>
<dbReference type="PANTHER" id="PTHR37804">
    <property type="entry name" value="CDAA REGULATORY PROTEIN CDAR"/>
    <property type="match status" value="1"/>
</dbReference>
<dbReference type="InterPro" id="IPR053154">
    <property type="entry name" value="c-di-AMP_regulator"/>
</dbReference>
<proteinExistence type="predicted"/>
<organism evidence="2">
    <name type="scientific">candidate division WOR-3 bacterium</name>
    <dbReference type="NCBI Taxonomy" id="2052148"/>
    <lineage>
        <taxon>Bacteria</taxon>
        <taxon>Bacteria division WOR-3</taxon>
    </lineage>
</organism>
<evidence type="ECO:0000313" key="2">
    <source>
        <dbReference type="EMBL" id="HGV97904.1"/>
    </source>
</evidence>
<dbReference type="AlphaFoldDB" id="A0A7C4TC53"/>
<protein>
    <recommendedName>
        <fullName evidence="3">YbbR-like domain-containing protein</fullName>
    </recommendedName>
</protein>
<feature type="transmembrane region" description="Helical" evidence="1">
    <location>
        <begin position="20"/>
        <end position="41"/>
    </location>
</feature>
<keyword evidence="1" id="KW-0472">Membrane</keyword>
<dbReference type="EMBL" id="DTGZ01000119">
    <property type="protein sequence ID" value="HGV97904.1"/>
    <property type="molecule type" value="Genomic_DNA"/>
</dbReference>
<accession>A0A7C4TC53</accession>
<name>A0A7C4TC53_UNCW3</name>
<comment type="caution">
    <text evidence="2">The sequence shown here is derived from an EMBL/GenBank/DDBJ whole genome shotgun (WGS) entry which is preliminary data.</text>
</comment>
<dbReference type="Gene3D" id="2.170.120.40">
    <property type="entry name" value="YbbR-like domain"/>
    <property type="match status" value="1"/>
</dbReference>
<keyword evidence="1" id="KW-1133">Transmembrane helix</keyword>
<sequence length="303" mass="34542">MQGILRIFLNFFLIDPIRKILALIFAFGLWFFVAIDTNYLYTKNVIINYTGLPESYVLVDSLSQIRVTFSGRGRALFNIWASPLRAICSLEDVRVGENDILTKDLNLPVGDVNFTYEKKSFSVMVDEKLKKVVKVKVPIRGQLKEGYSISGIFVFDTVIATGPKGILKDISEICSESLDIKNQFTTFEKEIKIYPPPHIQLSTYVIRIKIEIDTTMERVFTGLPIKLLDSRKRQVSPRVFSLDTLLLAGARQRVAALKEDDISIRINISSLKSGEHSLPAEIILPEYITPVYSIPRRFRIKIY</sequence>
<evidence type="ECO:0000256" key="1">
    <source>
        <dbReference type="SAM" id="Phobius"/>
    </source>
</evidence>
<dbReference type="Gene3D" id="2.170.120.30">
    <property type="match status" value="2"/>
</dbReference>
<gene>
    <name evidence="2" type="ORF">ENV60_06375</name>
</gene>
<evidence type="ECO:0008006" key="3">
    <source>
        <dbReference type="Google" id="ProtNLM"/>
    </source>
</evidence>